<accession>A0A8H4RSM3</accession>
<dbReference type="AlphaFoldDB" id="A0A8H4RSM3"/>
<feature type="region of interest" description="Disordered" evidence="1">
    <location>
        <begin position="1"/>
        <end position="34"/>
    </location>
</feature>
<protein>
    <submittedName>
        <fullName evidence="2">Uncharacterized protein</fullName>
    </submittedName>
</protein>
<name>A0A8H4RSM3_9HELO</name>
<keyword evidence="3" id="KW-1185">Reference proteome</keyword>
<dbReference type="EMBL" id="JAAMPI010000197">
    <property type="protein sequence ID" value="KAF4634255.1"/>
    <property type="molecule type" value="Genomic_DNA"/>
</dbReference>
<feature type="compositionally biased region" description="Polar residues" evidence="1">
    <location>
        <begin position="1"/>
        <end position="11"/>
    </location>
</feature>
<proteinExistence type="predicted"/>
<evidence type="ECO:0000256" key="1">
    <source>
        <dbReference type="SAM" id="MobiDB-lite"/>
    </source>
</evidence>
<reference evidence="2 3" key="1">
    <citation type="submission" date="2020-03" db="EMBL/GenBank/DDBJ databases">
        <title>Draft Genome Sequence of Cudoniella acicularis.</title>
        <authorList>
            <person name="Buettner E."/>
            <person name="Kellner H."/>
        </authorList>
    </citation>
    <scope>NUCLEOTIDE SEQUENCE [LARGE SCALE GENOMIC DNA]</scope>
    <source>
        <strain evidence="2 3">DSM 108380</strain>
    </source>
</reference>
<evidence type="ECO:0000313" key="2">
    <source>
        <dbReference type="EMBL" id="KAF4634255.1"/>
    </source>
</evidence>
<comment type="caution">
    <text evidence="2">The sequence shown here is derived from an EMBL/GenBank/DDBJ whole genome shotgun (WGS) entry which is preliminary data.</text>
</comment>
<organism evidence="2 3">
    <name type="scientific">Cudoniella acicularis</name>
    <dbReference type="NCBI Taxonomy" id="354080"/>
    <lineage>
        <taxon>Eukaryota</taxon>
        <taxon>Fungi</taxon>
        <taxon>Dikarya</taxon>
        <taxon>Ascomycota</taxon>
        <taxon>Pezizomycotina</taxon>
        <taxon>Leotiomycetes</taxon>
        <taxon>Helotiales</taxon>
        <taxon>Tricladiaceae</taxon>
        <taxon>Cudoniella</taxon>
    </lineage>
</organism>
<sequence length="471" mass="53603">MSESEPSSDVVGNNRDPLEQQTQHSPESEAENEFPNLRVSFHEPSYGKALGPQEQTWSSEDAISLKKLQILVYPQHAKRNPRIGSLTRNDILTSLKSSKRECIRDLQPNSIAHRKTTVLGKKMVFSPSGDSYDGNERLHLVTYWVGDGYLIPWDGGQEQNLHPGEVFCHWIAKSDLPEDFPLNEMRLFDGTETLLIGAAQVRLNPDCRCSNSEIKKCLNESKSIRPLAAYDPSNMSRQKQWKYRLAFLESWEHPEMNYLDPAELEHRYGLEISLSTCNARKVPLVRLLGSQSILQYLRPFPWSDTGCKTEYINAVRDKDLRAFRQLWQDPPPWQEDIRKAVCCCLRALSETGVGIKEEVDALYVLWVPAPGQRHLVTLNEQRDKWSGFLRDSRDYFTMAVVTGRCLDFTDDNGRGCGSNGYSIFETALIVNDSIKPIQLRKVRARKGGGAQELDLHEGILNENGEQILKLP</sequence>
<evidence type="ECO:0000313" key="3">
    <source>
        <dbReference type="Proteomes" id="UP000566819"/>
    </source>
</evidence>
<gene>
    <name evidence="2" type="ORF">G7Y89_g3838</name>
</gene>
<dbReference type="OrthoDB" id="428577at2759"/>
<dbReference type="Proteomes" id="UP000566819">
    <property type="component" value="Unassembled WGS sequence"/>
</dbReference>